<keyword evidence="1" id="KW-0472">Membrane</keyword>
<gene>
    <name evidence="2" type="ORF">GQ55_4G199000</name>
</gene>
<dbReference type="Proteomes" id="UP000244336">
    <property type="component" value="Chromosome 4"/>
</dbReference>
<evidence type="ECO:0000313" key="3">
    <source>
        <dbReference type="Proteomes" id="UP000244336"/>
    </source>
</evidence>
<dbReference type="AlphaFoldDB" id="A0A2T7DZ41"/>
<evidence type="ECO:0000256" key="1">
    <source>
        <dbReference type="SAM" id="Phobius"/>
    </source>
</evidence>
<keyword evidence="1" id="KW-0812">Transmembrane</keyword>
<dbReference type="OrthoDB" id="431626at2759"/>
<name>A0A2T7DZ41_9POAL</name>
<keyword evidence="1" id="KW-1133">Transmembrane helix</keyword>
<organism evidence="2 3">
    <name type="scientific">Panicum hallii var. hallii</name>
    <dbReference type="NCBI Taxonomy" id="1504633"/>
    <lineage>
        <taxon>Eukaryota</taxon>
        <taxon>Viridiplantae</taxon>
        <taxon>Streptophyta</taxon>
        <taxon>Embryophyta</taxon>
        <taxon>Tracheophyta</taxon>
        <taxon>Spermatophyta</taxon>
        <taxon>Magnoliopsida</taxon>
        <taxon>Liliopsida</taxon>
        <taxon>Poales</taxon>
        <taxon>Poaceae</taxon>
        <taxon>PACMAD clade</taxon>
        <taxon>Panicoideae</taxon>
        <taxon>Panicodae</taxon>
        <taxon>Paniceae</taxon>
        <taxon>Panicinae</taxon>
        <taxon>Panicum</taxon>
        <taxon>Panicum sect. Panicum</taxon>
    </lineage>
</organism>
<feature type="transmembrane region" description="Helical" evidence="1">
    <location>
        <begin position="57"/>
        <end position="78"/>
    </location>
</feature>
<reference evidence="2 3" key="1">
    <citation type="submission" date="2018-04" db="EMBL/GenBank/DDBJ databases">
        <title>WGS assembly of Panicum hallii var. hallii HAL2.</title>
        <authorList>
            <person name="Lovell J."/>
            <person name="Jenkins J."/>
            <person name="Lowry D."/>
            <person name="Mamidi S."/>
            <person name="Sreedasyam A."/>
            <person name="Weng X."/>
            <person name="Barry K."/>
            <person name="Bonette J."/>
            <person name="Campitelli B."/>
            <person name="Daum C."/>
            <person name="Gordon S."/>
            <person name="Gould B."/>
            <person name="Lipzen A."/>
            <person name="MacQueen A."/>
            <person name="Palacio-Mejia J."/>
            <person name="Plott C."/>
            <person name="Shakirov E."/>
            <person name="Shu S."/>
            <person name="Yoshinaga Y."/>
            <person name="Zane M."/>
            <person name="Rokhsar D."/>
            <person name="Grimwood J."/>
            <person name="Schmutz J."/>
            <person name="Juenger T."/>
        </authorList>
    </citation>
    <scope>NUCLEOTIDE SEQUENCE [LARGE SCALE GENOMIC DNA]</scope>
    <source>
        <strain evidence="3">cv. HAL2</strain>
    </source>
</reference>
<keyword evidence="3" id="KW-1185">Reference proteome</keyword>
<accession>A0A2T7DZ41</accession>
<dbReference type="Gramene" id="PUZ60843">
    <property type="protein sequence ID" value="PUZ60843"/>
    <property type="gene ID" value="GQ55_4G199000"/>
</dbReference>
<sequence>MKCQLFLLYCTKACFFCNVFTGYGAALANVTTNKESRLVYIIYPCSTLCKIVFVSKISFTCCIFLCSFTTCYLAAVLLKQFVKQHWQEDEEIFVPPVVSA</sequence>
<dbReference type="EMBL" id="CM009752">
    <property type="protein sequence ID" value="PUZ60843.1"/>
    <property type="molecule type" value="Genomic_DNA"/>
</dbReference>
<proteinExistence type="predicted"/>
<evidence type="ECO:0000313" key="2">
    <source>
        <dbReference type="EMBL" id="PUZ60843.1"/>
    </source>
</evidence>
<protein>
    <submittedName>
        <fullName evidence="2">Uncharacterized protein</fullName>
    </submittedName>
</protein>